<dbReference type="AlphaFoldDB" id="A0A926HQD0"/>
<feature type="domain" description="Ferrous iron transporter FeoA-like" evidence="2">
    <location>
        <begin position="2"/>
        <end position="74"/>
    </location>
</feature>
<sequence>MRTLKDLKPGEKGTVRRIAADPALRRRLIEMGITQGSELTVRKYAPLGDPIEVSVRGCELAFRLNEAEKIQLVG</sequence>
<comment type="caution">
    <text evidence="3">The sequence shown here is derived from an EMBL/GenBank/DDBJ whole genome shotgun (WGS) entry which is preliminary data.</text>
</comment>
<evidence type="ECO:0000313" key="4">
    <source>
        <dbReference type="Proteomes" id="UP000623172"/>
    </source>
</evidence>
<dbReference type="Pfam" id="PF04023">
    <property type="entry name" value="FeoA"/>
    <property type="match status" value="1"/>
</dbReference>
<dbReference type="Proteomes" id="UP000623172">
    <property type="component" value="Unassembled WGS sequence"/>
</dbReference>
<dbReference type="PANTHER" id="PTHR42954:SF2">
    <property type="entry name" value="FE(2+) TRANSPORT PROTEIN A"/>
    <property type="match status" value="1"/>
</dbReference>
<organism evidence="3 4">
    <name type="scientific">Gehongia tenuis</name>
    <dbReference type="NCBI Taxonomy" id="2763655"/>
    <lineage>
        <taxon>Bacteria</taxon>
        <taxon>Bacillati</taxon>
        <taxon>Bacillota</taxon>
        <taxon>Clostridia</taxon>
        <taxon>Christensenellales</taxon>
        <taxon>Christensenellaceae</taxon>
        <taxon>Gehongia</taxon>
    </lineage>
</organism>
<dbReference type="RefSeq" id="WP_249315190.1">
    <property type="nucleotide sequence ID" value="NZ_JACRSR010000001.1"/>
</dbReference>
<dbReference type="InterPro" id="IPR052713">
    <property type="entry name" value="FeoA"/>
</dbReference>
<dbReference type="SUPFAM" id="SSF50037">
    <property type="entry name" value="C-terminal domain of transcriptional repressors"/>
    <property type="match status" value="1"/>
</dbReference>
<proteinExistence type="predicted"/>
<protein>
    <submittedName>
        <fullName evidence="3">Ferrous iron transport protein A</fullName>
    </submittedName>
</protein>
<gene>
    <name evidence="3" type="ORF">H8696_04600</name>
</gene>
<dbReference type="GO" id="GO:0046914">
    <property type="term" value="F:transition metal ion binding"/>
    <property type="evidence" value="ECO:0007669"/>
    <property type="project" value="InterPro"/>
</dbReference>
<dbReference type="SMART" id="SM00899">
    <property type="entry name" value="FeoA"/>
    <property type="match status" value="1"/>
</dbReference>
<name>A0A926HQD0_9FIRM</name>
<evidence type="ECO:0000259" key="2">
    <source>
        <dbReference type="SMART" id="SM00899"/>
    </source>
</evidence>
<dbReference type="Gene3D" id="2.30.30.90">
    <property type="match status" value="1"/>
</dbReference>
<dbReference type="EMBL" id="JACRSR010000001">
    <property type="protein sequence ID" value="MBC8531126.1"/>
    <property type="molecule type" value="Genomic_DNA"/>
</dbReference>
<reference evidence="3" key="1">
    <citation type="submission" date="2020-08" db="EMBL/GenBank/DDBJ databases">
        <title>Genome public.</title>
        <authorList>
            <person name="Liu C."/>
            <person name="Sun Q."/>
        </authorList>
    </citation>
    <scope>NUCLEOTIDE SEQUENCE</scope>
    <source>
        <strain evidence="3">NSJ-53</strain>
    </source>
</reference>
<keyword evidence="4" id="KW-1185">Reference proteome</keyword>
<evidence type="ECO:0000256" key="1">
    <source>
        <dbReference type="ARBA" id="ARBA00023004"/>
    </source>
</evidence>
<keyword evidence="1" id="KW-0408">Iron</keyword>
<dbReference type="InterPro" id="IPR007167">
    <property type="entry name" value="Fe-transptr_FeoA-like"/>
</dbReference>
<dbReference type="PANTHER" id="PTHR42954">
    <property type="entry name" value="FE(2+) TRANSPORT PROTEIN A"/>
    <property type="match status" value="1"/>
</dbReference>
<dbReference type="InterPro" id="IPR038157">
    <property type="entry name" value="FeoA_core_dom"/>
</dbReference>
<evidence type="ECO:0000313" key="3">
    <source>
        <dbReference type="EMBL" id="MBC8531126.1"/>
    </source>
</evidence>
<accession>A0A926HQD0</accession>
<dbReference type="InterPro" id="IPR008988">
    <property type="entry name" value="Transcriptional_repressor_C"/>
</dbReference>